<protein>
    <recommendedName>
        <fullName evidence="3">Phage protein</fullName>
    </recommendedName>
</protein>
<accession>A0ABW9GXL8</accession>
<keyword evidence="2" id="KW-1185">Reference proteome</keyword>
<gene>
    <name evidence="1" type="ORF">ACKQTC_03120</name>
</gene>
<sequence>MLYLVEVDKTGNSLQLAVVDGKPEDFTNRPEWVVFNDYDSAQAVLGKRLVDGEWQEVLQEPPAPPKPEPQPMEKDLLAIMDGVAATYERQEKGNLDIMEGIAGLYEATMTGGNPK</sequence>
<evidence type="ECO:0000313" key="2">
    <source>
        <dbReference type="Proteomes" id="UP001631949"/>
    </source>
</evidence>
<comment type="caution">
    <text evidence="1">The sequence shown here is derived from an EMBL/GenBank/DDBJ whole genome shotgun (WGS) entry which is preliminary data.</text>
</comment>
<name>A0ABW9GXL8_9FIRM</name>
<dbReference type="Proteomes" id="UP001631949">
    <property type="component" value="Unassembled WGS sequence"/>
</dbReference>
<dbReference type="EMBL" id="JBJUVG010000003">
    <property type="protein sequence ID" value="MFM9413353.1"/>
    <property type="molecule type" value="Genomic_DNA"/>
</dbReference>
<proteinExistence type="predicted"/>
<dbReference type="RefSeq" id="WP_408976971.1">
    <property type="nucleotide sequence ID" value="NZ_JBJUVG010000003.1"/>
</dbReference>
<organism evidence="1 2">
    <name type="scientific">Peptococcus simiae</name>
    <dbReference type="NCBI Taxonomy" id="1643805"/>
    <lineage>
        <taxon>Bacteria</taxon>
        <taxon>Bacillati</taxon>
        <taxon>Bacillota</taxon>
        <taxon>Clostridia</taxon>
        <taxon>Eubacteriales</taxon>
        <taxon>Peptococcaceae</taxon>
        <taxon>Peptococcus</taxon>
    </lineage>
</organism>
<evidence type="ECO:0000313" key="1">
    <source>
        <dbReference type="EMBL" id="MFM9413353.1"/>
    </source>
</evidence>
<reference evidence="1 2" key="1">
    <citation type="journal article" date="2016" name="Int. J. Syst. Evol. Microbiol.">
        <title>Peptococcus simiae sp. nov., isolated from rhesus macaque faeces and emended description of the genus Peptococcus.</title>
        <authorList>
            <person name="Shkoporov A.N."/>
            <person name="Efimov B.A."/>
            <person name="Kondova I."/>
            <person name="Ouwerling B."/>
            <person name="Chaplin A.V."/>
            <person name="Shcherbakova V.A."/>
            <person name="Langermans J.A.M."/>
        </authorList>
    </citation>
    <scope>NUCLEOTIDE SEQUENCE [LARGE SCALE GENOMIC DNA]</scope>
    <source>
        <strain evidence="1 2">M108</strain>
    </source>
</reference>
<evidence type="ECO:0008006" key="3">
    <source>
        <dbReference type="Google" id="ProtNLM"/>
    </source>
</evidence>